<dbReference type="EMBL" id="JAWDGP010004775">
    <property type="protein sequence ID" value="KAK3762019.1"/>
    <property type="molecule type" value="Genomic_DNA"/>
</dbReference>
<feature type="chain" id="PRO_5041937039" evidence="1">
    <location>
        <begin position="21"/>
        <end position="166"/>
    </location>
</feature>
<name>A0AAE0Z361_9GAST</name>
<organism evidence="2 3">
    <name type="scientific">Elysia crispata</name>
    <name type="common">lettuce slug</name>
    <dbReference type="NCBI Taxonomy" id="231223"/>
    <lineage>
        <taxon>Eukaryota</taxon>
        <taxon>Metazoa</taxon>
        <taxon>Spiralia</taxon>
        <taxon>Lophotrochozoa</taxon>
        <taxon>Mollusca</taxon>
        <taxon>Gastropoda</taxon>
        <taxon>Heterobranchia</taxon>
        <taxon>Euthyneura</taxon>
        <taxon>Panpulmonata</taxon>
        <taxon>Sacoglossa</taxon>
        <taxon>Placobranchoidea</taxon>
        <taxon>Plakobranchidae</taxon>
        <taxon>Elysia</taxon>
    </lineage>
</organism>
<keyword evidence="3" id="KW-1185">Reference proteome</keyword>
<protein>
    <submittedName>
        <fullName evidence="2">Uncharacterized protein</fullName>
    </submittedName>
</protein>
<keyword evidence="1" id="KW-0732">Signal</keyword>
<accession>A0AAE0Z361</accession>
<feature type="signal peptide" evidence="1">
    <location>
        <begin position="1"/>
        <end position="20"/>
    </location>
</feature>
<dbReference type="Proteomes" id="UP001283361">
    <property type="component" value="Unassembled WGS sequence"/>
</dbReference>
<gene>
    <name evidence="2" type="ORF">RRG08_064815</name>
</gene>
<sequence>MSQLLPLLAMLAAAVGFTAAAVATVQLDSDTATQLKNLQQTVESLGRQMMQQQTFVEERIRSDGMSGIKTLRHQNEGTRPYYGDHHIGGSALSQHDHADYDRTIGLGESATTSPSLGLMMHTLSATTSPSLGLMMHTLSATTSPSLGLMMQTLSATTSPSLGLMMH</sequence>
<evidence type="ECO:0000313" key="3">
    <source>
        <dbReference type="Proteomes" id="UP001283361"/>
    </source>
</evidence>
<dbReference type="AlphaFoldDB" id="A0AAE0Z361"/>
<proteinExistence type="predicted"/>
<reference evidence="2" key="1">
    <citation type="journal article" date="2023" name="G3 (Bethesda)">
        <title>A reference genome for the long-term kleptoplast-retaining sea slug Elysia crispata morphotype clarki.</title>
        <authorList>
            <person name="Eastman K.E."/>
            <person name="Pendleton A.L."/>
            <person name="Shaikh M.A."/>
            <person name="Suttiyut T."/>
            <person name="Ogas R."/>
            <person name="Tomko P."/>
            <person name="Gavelis G."/>
            <person name="Widhalm J.R."/>
            <person name="Wisecaver J.H."/>
        </authorList>
    </citation>
    <scope>NUCLEOTIDE SEQUENCE</scope>
    <source>
        <strain evidence="2">ECLA1</strain>
    </source>
</reference>
<comment type="caution">
    <text evidence="2">The sequence shown here is derived from an EMBL/GenBank/DDBJ whole genome shotgun (WGS) entry which is preliminary data.</text>
</comment>
<evidence type="ECO:0000256" key="1">
    <source>
        <dbReference type="SAM" id="SignalP"/>
    </source>
</evidence>
<feature type="non-terminal residue" evidence="2">
    <location>
        <position position="1"/>
    </location>
</feature>
<evidence type="ECO:0000313" key="2">
    <source>
        <dbReference type="EMBL" id="KAK3762019.1"/>
    </source>
</evidence>